<dbReference type="ExpressionAtlas" id="A0A2K3N397">
    <property type="expression patterns" value="baseline"/>
</dbReference>
<proteinExistence type="predicted"/>
<dbReference type="STRING" id="57577.A0A2K3N397"/>
<protein>
    <submittedName>
        <fullName evidence="2">F-box protein</fullName>
    </submittedName>
</protein>
<dbReference type="InterPro" id="IPR001810">
    <property type="entry name" value="F-box_dom"/>
</dbReference>
<dbReference type="EMBL" id="ASHM01015624">
    <property type="protein sequence ID" value="PNX97502.1"/>
    <property type="molecule type" value="Genomic_DNA"/>
</dbReference>
<dbReference type="PANTHER" id="PTHR31672">
    <property type="entry name" value="BNACNNG10540D PROTEIN"/>
    <property type="match status" value="1"/>
</dbReference>
<dbReference type="Pfam" id="PF00646">
    <property type="entry name" value="F-box"/>
    <property type="match status" value="1"/>
</dbReference>
<dbReference type="Proteomes" id="UP000236291">
    <property type="component" value="Unassembled WGS sequence"/>
</dbReference>
<dbReference type="AlphaFoldDB" id="A0A2K3N397"/>
<sequence length="425" mass="49518">MMNSLGRILEFGYYSILLYSIFNSILNKEKKKSIEEASAAIFSDDLMVEIVSWLPVKYVMQLRCVNKFFNTLVFDPHFIQMHLSKSTQNLQLSFTSFENNSADFTKSEDWDSRWITLSIPDLLLQNTVTISHLSDSYYRLSRSPHYRWVIGSCNGLLCVYGNSWPDQYLYFWNPAMRKESKRIPLFFDIYINRNFDFSFGYDNSTQTYKVVAFYVELNSDSNPKSVVKVFSLGDNSWRDVQCLPLVPLYCLLGINDFHNEGMHFNGTINWFALDDINLDRSAAALDRCVILSLDLSTETYTKLLLPRGLDKVPAGYPPNLVVLMDCLGFCHDFDKTHFVIWQMKDFGVQESWLQLFKISYENFARENLLPLYLSENGDTLVLGNDRHREAFIYNCRDNKVEKIKIADRTNWELGNYYVESLVSTD</sequence>
<dbReference type="PANTHER" id="PTHR31672:SF13">
    <property type="entry name" value="F-BOX PROTEIN CPR30-LIKE"/>
    <property type="match status" value="1"/>
</dbReference>
<comment type="caution">
    <text evidence="2">The sequence shown here is derived from an EMBL/GenBank/DDBJ whole genome shotgun (WGS) entry which is preliminary data.</text>
</comment>
<dbReference type="InterPro" id="IPR013187">
    <property type="entry name" value="F-box-assoc_dom_typ3"/>
</dbReference>
<reference evidence="2 3" key="2">
    <citation type="journal article" date="2017" name="Front. Plant Sci.">
        <title>Gene Classification and Mining of Molecular Markers Useful in Red Clover (Trifolium pratense) Breeding.</title>
        <authorList>
            <person name="Istvanek J."/>
            <person name="Dluhosova J."/>
            <person name="Dluhos P."/>
            <person name="Patkova L."/>
            <person name="Nedelnik J."/>
            <person name="Repkova J."/>
        </authorList>
    </citation>
    <scope>NUCLEOTIDE SEQUENCE [LARGE SCALE GENOMIC DNA]</scope>
    <source>
        <strain evidence="3">cv. Tatra</strain>
        <tissue evidence="2">Young leaves</tissue>
    </source>
</reference>
<dbReference type="InterPro" id="IPR011043">
    <property type="entry name" value="Gal_Oxase/kelch_b-propeller"/>
</dbReference>
<feature type="domain" description="F-box" evidence="1">
    <location>
        <begin position="42"/>
        <end position="81"/>
    </location>
</feature>
<dbReference type="SUPFAM" id="SSF81383">
    <property type="entry name" value="F-box domain"/>
    <property type="match status" value="1"/>
</dbReference>
<accession>A0A2K3N397</accession>
<organism evidence="2 3">
    <name type="scientific">Trifolium pratense</name>
    <name type="common">Red clover</name>
    <dbReference type="NCBI Taxonomy" id="57577"/>
    <lineage>
        <taxon>Eukaryota</taxon>
        <taxon>Viridiplantae</taxon>
        <taxon>Streptophyta</taxon>
        <taxon>Embryophyta</taxon>
        <taxon>Tracheophyta</taxon>
        <taxon>Spermatophyta</taxon>
        <taxon>Magnoliopsida</taxon>
        <taxon>eudicotyledons</taxon>
        <taxon>Gunneridae</taxon>
        <taxon>Pentapetalae</taxon>
        <taxon>rosids</taxon>
        <taxon>fabids</taxon>
        <taxon>Fabales</taxon>
        <taxon>Fabaceae</taxon>
        <taxon>Papilionoideae</taxon>
        <taxon>50 kb inversion clade</taxon>
        <taxon>NPAAA clade</taxon>
        <taxon>Hologalegina</taxon>
        <taxon>IRL clade</taxon>
        <taxon>Trifolieae</taxon>
        <taxon>Trifolium</taxon>
    </lineage>
</organism>
<reference evidence="2 3" key="1">
    <citation type="journal article" date="2014" name="Am. J. Bot.">
        <title>Genome assembly and annotation for red clover (Trifolium pratense; Fabaceae).</title>
        <authorList>
            <person name="Istvanek J."/>
            <person name="Jaros M."/>
            <person name="Krenek A."/>
            <person name="Repkova J."/>
        </authorList>
    </citation>
    <scope>NUCLEOTIDE SEQUENCE [LARGE SCALE GENOMIC DNA]</scope>
    <source>
        <strain evidence="3">cv. Tatra</strain>
        <tissue evidence="2">Young leaves</tissue>
    </source>
</reference>
<evidence type="ECO:0000259" key="1">
    <source>
        <dbReference type="SMART" id="SM00256"/>
    </source>
</evidence>
<name>A0A2K3N397_TRIPR</name>
<dbReference type="SMART" id="SM00256">
    <property type="entry name" value="FBOX"/>
    <property type="match status" value="1"/>
</dbReference>
<evidence type="ECO:0000313" key="3">
    <source>
        <dbReference type="Proteomes" id="UP000236291"/>
    </source>
</evidence>
<dbReference type="Pfam" id="PF08268">
    <property type="entry name" value="FBA_3"/>
    <property type="match status" value="1"/>
</dbReference>
<dbReference type="InterPro" id="IPR036047">
    <property type="entry name" value="F-box-like_dom_sf"/>
</dbReference>
<dbReference type="SUPFAM" id="SSF50965">
    <property type="entry name" value="Galactose oxidase, central domain"/>
    <property type="match status" value="1"/>
</dbReference>
<evidence type="ECO:0000313" key="2">
    <source>
        <dbReference type="EMBL" id="PNX97502.1"/>
    </source>
</evidence>
<dbReference type="InterPro" id="IPR017451">
    <property type="entry name" value="F-box-assoc_interact_dom"/>
</dbReference>
<dbReference type="NCBIfam" id="TIGR01640">
    <property type="entry name" value="F_box_assoc_1"/>
    <property type="match status" value="1"/>
</dbReference>
<gene>
    <name evidence="2" type="ORF">L195_g020731</name>
</gene>
<dbReference type="InterPro" id="IPR050796">
    <property type="entry name" value="SCF_F-box_component"/>
</dbReference>